<reference evidence="1 2" key="1">
    <citation type="journal article" date="2018" name="PLoS Pathog.">
        <title>Evolution of structural diversity of trichothecenes, a family of toxins produced by plant pathogenic and entomopathogenic fungi.</title>
        <authorList>
            <person name="Proctor R.H."/>
            <person name="McCormick S.P."/>
            <person name="Kim H.S."/>
            <person name="Cardoza R.E."/>
            <person name="Stanley A.M."/>
            <person name="Lindo L."/>
            <person name="Kelly A."/>
            <person name="Brown D.W."/>
            <person name="Lee T."/>
            <person name="Vaughan M.M."/>
            <person name="Alexander N.J."/>
            <person name="Busman M."/>
            <person name="Gutierrez S."/>
        </authorList>
    </citation>
    <scope>NUCLEOTIDE SEQUENCE [LARGE SCALE GENOMIC DNA]</scope>
    <source>
        <strain evidence="1 2">NRRL 13405</strain>
    </source>
</reference>
<evidence type="ECO:0000313" key="1">
    <source>
        <dbReference type="EMBL" id="RFN48202.1"/>
    </source>
</evidence>
<dbReference type="EMBL" id="PXXK01000218">
    <property type="protein sequence ID" value="RFN48202.1"/>
    <property type="molecule type" value="Genomic_DNA"/>
</dbReference>
<name>A0A395MJT7_9HYPO</name>
<keyword evidence="2" id="KW-1185">Reference proteome</keyword>
<accession>A0A395MJT7</accession>
<proteinExistence type="predicted"/>
<comment type="caution">
    <text evidence="1">The sequence shown here is derived from an EMBL/GenBank/DDBJ whole genome shotgun (WGS) entry which is preliminary data.</text>
</comment>
<evidence type="ECO:0000313" key="2">
    <source>
        <dbReference type="Proteomes" id="UP000265631"/>
    </source>
</evidence>
<keyword evidence="1" id="KW-0378">Hydrolase</keyword>
<dbReference type="AlphaFoldDB" id="A0A395MJT7"/>
<gene>
    <name evidence="1" type="ORF">FIE12Z_7560</name>
</gene>
<keyword evidence="1" id="KW-0645">Protease</keyword>
<dbReference type="GO" id="GO:0008233">
    <property type="term" value="F:peptidase activity"/>
    <property type="evidence" value="ECO:0007669"/>
    <property type="project" value="UniProtKB-KW"/>
</dbReference>
<dbReference type="Proteomes" id="UP000265631">
    <property type="component" value="Unassembled WGS sequence"/>
</dbReference>
<sequence length="149" mass="16929">MTALLHPGYQDLPDAEFDLAEDELDDDVEHNFHSQHPDTTWENRLKEAGEAIRNEKKFSSQGQVADFLHRFGDVTRQCNVQAGTILHVLVEVVQHNRLVPEDVELLARALVEQAPDLVAVSNKDKKTPILMAIRFCQDRLLEYHPGPPN</sequence>
<protein>
    <submittedName>
        <fullName evidence="1">Intracellular serine protease</fullName>
    </submittedName>
</protein>
<dbReference type="STRING" id="2594813.A0A395MJT7"/>
<organism evidence="1 2">
    <name type="scientific">Fusarium flagelliforme</name>
    <dbReference type="NCBI Taxonomy" id="2675880"/>
    <lineage>
        <taxon>Eukaryota</taxon>
        <taxon>Fungi</taxon>
        <taxon>Dikarya</taxon>
        <taxon>Ascomycota</taxon>
        <taxon>Pezizomycotina</taxon>
        <taxon>Sordariomycetes</taxon>
        <taxon>Hypocreomycetidae</taxon>
        <taxon>Hypocreales</taxon>
        <taxon>Nectriaceae</taxon>
        <taxon>Fusarium</taxon>
        <taxon>Fusarium incarnatum-equiseti species complex</taxon>
    </lineage>
</organism>
<feature type="non-terminal residue" evidence="1">
    <location>
        <position position="149"/>
    </location>
</feature>
<dbReference type="GO" id="GO:0006508">
    <property type="term" value="P:proteolysis"/>
    <property type="evidence" value="ECO:0007669"/>
    <property type="project" value="UniProtKB-KW"/>
</dbReference>